<reference evidence="2" key="1">
    <citation type="journal article" date="2020" name="Stud. Mycol.">
        <title>101 Dothideomycetes genomes: a test case for predicting lifestyles and emergence of pathogens.</title>
        <authorList>
            <person name="Haridas S."/>
            <person name="Albert R."/>
            <person name="Binder M."/>
            <person name="Bloem J."/>
            <person name="Labutti K."/>
            <person name="Salamov A."/>
            <person name="Andreopoulos B."/>
            <person name="Baker S."/>
            <person name="Barry K."/>
            <person name="Bills G."/>
            <person name="Bluhm B."/>
            <person name="Cannon C."/>
            <person name="Castanera R."/>
            <person name="Culley D."/>
            <person name="Daum C."/>
            <person name="Ezra D."/>
            <person name="Gonzalez J."/>
            <person name="Henrissat B."/>
            <person name="Kuo A."/>
            <person name="Liang C."/>
            <person name="Lipzen A."/>
            <person name="Lutzoni F."/>
            <person name="Magnuson J."/>
            <person name="Mondo S."/>
            <person name="Nolan M."/>
            <person name="Ohm R."/>
            <person name="Pangilinan J."/>
            <person name="Park H.-J."/>
            <person name="Ramirez L."/>
            <person name="Alfaro M."/>
            <person name="Sun H."/>
            <person name="Tritt A."/>
            <person name="Yoshinaga Y."/>
            <person name="Zwiers L.-H."/>
            <person name="Turgeon B."/>
            <person name="Goodwin S."/>
            <person name="Spatafora J."/>
            <person name="Crous P."/>
            <person name="Grigoriev I."/>
        </authorList>
    </citation>
    <scope>NUCLEOTIDE SEQUENCE</scope>
    <source>
        <strain evidence="2">CBS 122367</strain>
    </source>
</reference>
<gene>
    <name evidence="2" type="ORF">K458DRAFT_383652</name>
</gene>
<organism evidence="2 3">
    <name type="scientific">Lentithecium fluviatile CBS 122367</name>
    <dbReference type="NCBI Taxonomy" id="1168545"/>
    <lineage>
        <taxon>Eukaryota</taxon>
        <taxon>Fungi</taxon>
        <taxon>Dikarya</taxon>
        <taxon>Ascomycota</taxon>
        <taxon>Pezizomycotina</taxon>
        <taxon>Dothideomycetes</taxon>
        <taxon>Pleosporomycetidae</taxon>
        <taxon>Pleosporales</taxon>
        <taxon>Massarineae</taxon>
        <taxon>Lentitheciaceae</taxon>
        <taxon>Lentithecium</taxon>
    </lineage>
</organism>
<dbReference type="Proteomes" id="UP000799291">
    <property type="component" value="Unassembled WGS sequence"/>
</dbReference>
<proteinExistence type="predicted"/>
<feature type="region of interest" description="Disordered" evidence="1">
    <location>
        <begin position="111"/>
        <end position="164"/>
    </location>
</feature>
<evidence type="ECO:0000313" key="2">
    <source>
        <dbReference type="EMBL" id="KAF2690545.1"/>
    </source>
</evidence>
<keyword evidence="3" id="KW-1185">Reference proteome</keyword>
<dbReference type="EMBL" id="MU005571">
    <property type="protein sequence ID" value="KAF2690545.1"/>
    <property type="molecule type" value="Genomic_DNA"/>
</dbReference>
<protein>
    <submittedName>
        <fullName evidence="2">Uncharacterized protein</fullName>
    </submittedName>
</protein>
<evidence type="ECO:0000256" key="1">
    <source>
        <dbReference type="SAM" id="MobiDB-lite"/>
    </source>
</evidence>
<accession>A0A6G1JK79</accession>
<name>A0A6G1JK79_9PLEO</name>
<dbReference type="AlphaFoldDB" id="A0A6G1JK79"/>
<evidence type="ECO:0000313" key="3">
    <source>
        <dbReference type="Proteomes" id="UP000799291"/>
    </source>
</evidence>
<feature type="compositionally biased region" description="Basic residues" evidence="1">
    <location>
        <begin position="154"/>
        <end position="164"/>
    </location>
</feature>
<feature type="region of interest" description="Disordered" evidence="1">
    <location>
        <begin position="1"/>
        <end position="20"/>
    </location>
</feature>
<sequence>MSKTPTTTSSASSHSTNVTSDTDFTTRTFHFLFYLSLQPILWVQQASPSLTPSVDNYNANKHHSKPYLPYSSSSFTTTTTHLPSTSHYSPLFPPYAPPGPLIPHHAVIKLNHNPSPTRTASHHPPPEPLDRPPGYLHAHKRIPHPSARVPTLPNKRHLHQHRLV</sequence>